<dbReference type="Pfam" id="PF21355">
    <property type="entry name" value="TRAF-mep_MATH"/>
    <property type="match status" value="1"/>
</dbReference>
<evidence type="ECO:0000313" key="2">
    <source>
        <dbReference type="EMBL" id="CAB3407525.1"/>
    </source>
</evidence>
<feature type="domain" description="MATH" evidence="1">
    <location>
        <begin position="61"/>
        <end position="207"/>
    </location>
</feature>
<sequence length="234" mass="26680">MRIELLGYDTNRNVNLHLVLLCKSLNPIRSNAIRQQAVHINEYVQMFHSMDEAEAVFNKYSSQHIFHIPNIGLAVVKASKNKSHRKIFSQEFYTHGYGYKMLCVAAPYGDGKALREHFSIFVCLLKGDNDDVLAWPFRCPVTFTLLANDPRKNVRKVYNPADHADAKELFEKPVGLRNPAFGFQNFVELSAINEYALGNDFFIEIHVALRPDDLQRGKQVDSSKCQGFDIDLSS</sequence>
<dbReference type="PANTHER" id="PTHR10131">
    <property type="entry name" value="TNF RECEPTOR ASSOCIATED FACTOR"/>
    <property type="match status" value="1"/>
</dbReference>
<reference evidence="2 3" key="1">
    <citation type="submission" date="2020-04" db="EMBL/GenBank/DDBJ databases">
        <authorList>
            <person name="Laetsch R D."/>
            <person name="Stevens L."/>
            <person name="Kumar S."/>
            <person name="Blaxter L. M."/>
        </authorList>
    </citation>
    <scope>NUCLEOTIDE SEQUENCE [LARGE SCALE GENOMIC DNA]</scope>
</reference>
<protein>
    <recommendedName>
        <fullName evidence="1">MATH domain-containing protein</fullName>
    </recommendedName>
</protein>
<dbReference type="OrthoDB" id="6499288at2759"/>
<dbReference type="Gene3D" id="2.60.210.10">
    <property type="entry name" value="Apoptosis, Tumor Necrosis Factor Receptor Associated Protein 2, Chain A"/>
    <property type="match status" value="1"/>
</dbReference>
<evidence type="ECO:0000313" key="3">
    <source>
        <dbReference type="Proteomes" id="UP000494206"/>
    </source>
</evidence>
<dbReference type="PROSITE" id="PS50144">
    <property type="entry name" value="MATH"/>
    <property type="match status" value="1"/>
</dbReference>
<dbReference type="PANTHER" id="PTHR10131:SF151">
    <property type="entry name" value="TNF RECEPTOR ASSOCIATED FACTOR (TRAF) HOMOLOG"/>
    <property type="match status" value="1"/>
</dbReference>
<dbReference type="SUPFAM" id="SSF49599">
    <property type="entry name" value="TRAF domain-like"/>
    <property type="match status" value="1"/>
</dbReference>
<dbReference type="EMBL" id="CADEPM010000006">
    <property type="protein sequence ID" value="CAB3407525.1"/>
    <property type="molecule type" value="Genomic_DNA"/>
</dbReference>
<keyword evidence="3" id="KW-1185">Reference proteome</keyword>
<dbReference type="AlphaFoldDB" id="A0A8S1F3X6"/>
<organism evidence="2 3">
    <name type="scientific">Caenorhabditis bovis</name>
    <dbReference type="NCBI Taxonomy" id="2654633"/>
    <lineage>
        <taxon>Eukaryota</taxon>
        <taxon>Metazoa</taxon>
        <taxon>Ecdysozoa</taxon>
        <taxon>Nematoda</taxon>
        <taxon>Chromadorea</taxon>
        <taxon>Rhabditida</taxon>
        <taxon>Rhabditina</taxon>
        <taxon>Rhabditomorpha</taxon>
        <taxon>Rhabditoidea</taxon>
        <taxon>Rhabditidae</taxon>
        <taxon>Peloderinae</taxon>
        <taxon>Caenorhabditis</taxon>
    </lineage>
</organism>
<dbReference type="Proteomes" id="UP000494206">
    <property type="component" value="Unassembled WGS sequence"/>
</dbReference>
<gene>
    <name evidence="2" type="ORF">CBOVIS_LOCUS9444</name>
</gene>
<accession>A0A8S1F3X6</accession>
<dbReference type="InterPro" id="IPR049342">
    <property type="entry name" value="TRAF1-6_MATH_dom"/>
</dbReference>
<evidence type="ECO:0000259" key="1">
    <source>
        <dbReference type="PROSITE" id="PS50144"/>
    </source>
</evidence>
<dbReference type="InterPro" id="IPR008974">
    <property type="entry name" value="TRAF-like"/>
</dbReference>
<comment type="caution">
    <text evidence="2">The sequence shown here is derived from an EMBL/GenBank/DDBJ whole genome shotgun (WGS) entry which is preliminary data.</text>
</comment>
<proteinExistence type="predicted"/>
<dbReference type="InterPro" id="IPR002083">
    <property type="entry name" value="MATH/TRAF_dom"/>
</dbReference>
<name>A0A8S1F3X6_9PELO</name>